<organism evidence="3 4">
    <name type="scientific">Fusobacterium pseudoperiodonticum</name>
    <dbReference type="NCBI Taxonomy" id="2663009"/>
    <lineage>
        <taxon>Bacteria</taxon>
        <taxon>Fusobacteriati</taxon>
        <taxon>Fusobacteriota</taxon>
        <taxon>Fusobacteriia</taxon>
        <taxon>Fusobacteriales</taxon>
        <taxon>Fusobacteriaceae</taxon>
        <taxon>Fusobacterium</taxon>
    </lineage>
</organism>
<reference evidence="3 4" key="1">
    <citation type="submission" date="2017-11" db="EMBL/GenBank/DDBJ databases">
        <title>Genome sequencing of Fusobacterium periodonticum KCOM 1261.</title>
        <authorList>
            <person name="Kook J.-K."/>
            <person name="Park S.-N."/>
            <person name="Lim Y.K."/>
        </authorList>
    </citation>
    <scope>NUCLEOTIDE SEQUENCE [LARGE SCALE GENOMIC DNA]</scope>
    <source>
        <strain evidence="3 4">KCOM 1261</strain>
    </source>
</reference>
<sequence length="386" mass="44341">MKRLALLLGSLLVVSSIASAKEVMPAPTPEPEKVIEYVEKPVIVYKDREVKPAWRPNGSVDLRYTWYGETENKNPGEDTDGDWARGRSNSGRLQTTVNINFTEKQNLNIRSRTYNAFRDTESKRAGISSDNLRIRHHYNFGKLGDSKVTATSRLEYNQTKGDEGLKQAKASVFFDFADYFPSNEYFKVETFGLRPGYAHRWYKHNSGVEGQSFSAGTANRYTLDFESSYKLPLGFSADLNLYSGYDRHRKSFRVGNDGETKKGQFFGAMELYLNQKTVLYKKDNLELDFLFYSGYDSYEFRQYKVFSNGDKVVLPGGTKSVSKYTDKRSYSLYMLPNVQLNYKATDFVKLYVGAGAEYRNWAVETESNAKNWRWQPTAWAGMRISF</sequence>
<dbReference type="AlphaFoldDB" id="A0A2D3NWI5"/>
<evidence type="ECO:0000313" key="3">
    <source>
        <dbReference type="EMBL" id="ATV59779.1"/>
    </source>
</evidence>
<evidence type="ECO:0008006" key="5">
    <source>
        <dbReference type="Google" id="ProtNLM"/>
    </source>
</evidence>
<evidence type="ECO:0000256" key="2">
    <source>
        <dbReference type="SAM" id="SignalP"/>
    </source>
</evidence>
<protein>
    <recommendedName>
        <fullName evidence="5">Porin</fullName>
    </recommendedName>
</protein>
<keyword evidence="2" id="KW-0732">Signal</keyword>
<accession>A0A2D3NWI5</accession>
<evidence type="ECO:0000313" key="4">
    <source>
        <dbReference type="Proteomes" id="UP000230056"/>
    </source>
</evidence>
<name>A0A2D3NWI5_9FUSO</name>
<feature type="region of interest" description="Disordered" evidence="1">
    <location>
        <begin position="69"/>
        <end position="89"/>
    </location>
</feature>
<feature type="chain" id="PRO_5013830815" description="Porin" evidence="2">
    <location>
        <begin position="21"/>
        <end position="386"/>
    </location>
</feature>
<gene>
    <name evidence="3" type="ORF">CTM72_08700</name>
</gene>
<dbReference type="RefSeq" id="WP_100025124.1">
    <property type="nucleotide sequence ID" value="NZ_CP024699.1"/>
</dbReference>
<dbReference type="Proteomes" id="UP000230056">
    <property type="component" value="Chromosome"/>
</dbReference>
<proteinExistence type="predicted"/>
<dbReference type="EMBL" id="CP024699">
    <property type="protein sequence ID" value="ATV59779.1"/>
    <property type="molecule type" value="Genomic_DNA"/>
</dbReference>
<feature type="signal peptide" evidence="2">
    <location>
        <begin position="1"/>
        <end position="20"/>
    </location>
</feature>
<evidence type="ECO:0000256" key="1">
    <source>
        <dbReference type="SAM" id="MobiDB-lite"/>
    </source>
</evidence>